<dbReference type="InterPro" id="IPR008965">
    <property type="entry name" value="CBM2/CBM3_carb-bd_dom_sf"/>
</dbReference>
<dbReference type="Gene3D" id="3.30.379.10">
    <property type="entry name" value="Chitobiase/beta-hexosaminidase domain 2-like"/>
    <property type="match status" value="1"/>
</dbReference>
<accession>A0A9D4MGY9</accession>
<dbReference type="InterPro" id="IPR025705">
    <property type="entry name" value="Beta_hexosaminidase_sua/sub"/>
</dbReference>
<dbReference type="GO" id="GO:0030247">
    <property type="term" value="F:polysaccharide binding"/>
    <property type="evidence" value="ECO:0007669"/>
    <property type="project" value="InterPro"/>
</dbReference>
<keyword evidence="4" id="KW-0378">Hydrolase</keyword>
<name>A0A9D4MGY9_DREPO</name>
<comment type="catalytic activity">
    <reaction evidence="1">
        <text>Hydrolysis of terminal non-reducing N-acetyl-D-hexosamine residues in N-acetyl-beta-D-hexosaminides.</text>
        <dbReference type="EC" id="3.2.1.52"/>
    </reaction>
</comment>
<reference evidence="9" key="1">
    <citation type="journal article" date="2019" name="bioRxiv">
        <title>The Genome of the Zebra Mussel, Dreissena polymorpha: A Resource for Invasive Species Research.</title>
        <authorList>
            <person name="McCartney M.A."/>
            <person name="Auch B."/>
            <person name="Kono T."/>
            <person name="Mallez S."/>
            <person name="Zhang Y."/>
            <person name="Obille A."/>
            <person name="Becker A."/>
            <person name="Abrahante J.E."/>
            <person name="Garbe J."/>
            <person name="Badalamenti J.P."/>
            <person name="Herman A."/>
            <person name="Mangelson H."/>
            <person name="Liachko I."/>
            <person name="Sullivan S."/>
            <person name="Sone E.D."/>
            <person name="Koren S."/>
            <person name="Silverstein K.A.T."/>
            <person name="Beckman K.B."/>
            <person name="Gohl D.M."/>
        </authorList>
    </citation>
    <scope>NUCLEOTIDE SEQUENCE</scope>
    <source>
        <strain evidence="9">Duluth1</strain>
        <tissue evidence="9">Whole animal</tissue>
    </source>
</reference>
<evidence type="ECO:0000256" key="6">
    <source>
        <dbReference type="ARBA" id="ARBA00033000"/>
    </source>
</evidence>
<dbReference type="EC" id="3.2.1.52" evidence="3"/>
<dbReference type="SUPFAM" id="SSF55545">
    <property type="entry name" value="beta-N-acetylhexosaminidase-like domain"/>
    <property type="match status" value="1"/>
</dbReference>
<reference evidence="9" key="2">
    <citation type="submission" date="2020-11" db="EMBL/GenBank/DDBJ databases">
        <authorList>
            <person name="McCartney M.A."/>
            <person name="Auch B."/>
            <person name="Kono T."/>
            <person name="Mallez S."/>
            <person name="Becker A."/>
            <person name="Gohl D.M."/>
            <person name="Silverstein K.A.T."/>
            <person name="Koren S."/>
            <person name="Bechman K.B."/>
            <person name="Herman A."/>
            <person name="Abrahante J.E."/>
            <person name="Garbe J."/>
        </authorList>
    </citation>
    <scope>NUCLEOTIDE SEQUENCE</scope>
    <source>
        <strain evidence="9">Duluth1</strain>
        <tissue evidence="9">Whole animal</tissue>
    </source>
</reference>
<sequence length="995" mass="110571">MKDTIPARVTLAIFLVATFIHGLCAQSPATTQATLDQAAAGLDIKLAVWTNHILTNSHKVVFQLANTGKVPILVDDDWRILFSMRDGKTTTQPEYVVHGLRLKKSDGCFFEISKKPGANPKFPGLKPGDKFIITVDSFTGLSVFKYDIDNKFVITANDLAARVIASTASDDLNFVFLSQDNKTRDDPSSIDPYERYLIAAEVPDAGRVGRNVIVPAAKNISEMSGALIDLNDTVTVFLYFTPTISNTFQQYVQNELLTVPGVNQQKLRIVNAPSNAVGVGINVIIAPDATKTKDGYKFTSVFDQAGRHTITLTAKHESGLSNAMETFLSLLGIYSVVPAITIEDDADTGIRSVKLDVTKTFFPVTTVLKLLRLMKMYKFNELVLVLGSDDAMRVPLVSTADFKEIELFATNECLGKTSAECNPSYYKASQAYSSPGKGMYTVADFVRILTSAKTLSIDVVPYVNLIGCLRSVKKASHLRYERLKASNPTEAERLHLMSSEPTIPTTDLPVGSCNADCMLDPCNPATLTFAQDVFDTFKDLYSMADVPFTKFNAGGDGFTKYFGQFSSCTAKGFDQAGAMRYLLEQLSIKAKANGAKLRVNEEAVIDPTTGTCITTSSSSTYTPEDLQVEFSNLAPGDMADWGLTPAQLEFLVSQVIPYNDSDPKSIQDPLRTFNGPKKGLAPWGRAYSCANNGYKVILNPRNFFHLDNAYELDFGELGTFNKDGFFVVNNFRLQTYEPLNMHINMDISSTGGTFLPYRFAQIFRTEPLTKPGNVVGLEASVDTRVIRTEEQLWYALLPRLLVISQKMWRRSEFENTLRVEEPNTLIDLALAERRTAIMRFELLDLIHNLGYKEFGRLEAKGYTYRIPKVEAFIRFGIASGQPTPWPLMAKADVPGTEIEIREINGNTTGPWRDMFTVDPITEGITGGYLFNFPPVKGQEQKVELRTKQVLYMLNVDIGRAMREGGLMHVRKVCGLHRLIRDDALRFYEIFMKLVV</sequence>
<comment type="caution">
    <text evidence="9">The sequence shown here is derived from an EMBL/GenBank/DDBJ whole genome shotgun (WGS) entry which is preliminary data.</text>
</comment>
<dbReference type="GO" id="GO:0004563">
    <property type="term" value="F:beta-N-acetylhexosaminidase activity"/>
    <property type="evidence" value="ECO:0007669"/>
    <property type="project" value="UniProtKB-EC"/>
</dbReference>
<feature type="signal peptide" evidence="7">
    <location>
        <begin position="1"/>
        <end position="25"/>
    </location>
</feature>
<dbReference type="GO" id="GO:0030203">
    <property type="term" value="P:glycosaminoglycan metabolic process"/>
    <property type="evidence" value="ECO:0007669"/>
    <property type="project" value="TreeGrafter"/>
</dbReference>
<evidence type="ECO:0000259" key="8">
    <source>
        <dbReference type="SMART" id="SM01081"/>
    </source>
</evidence>
<dbReference type="GO" id="GO:0016020">
    <property type="term" value="C:membrane"/>
    <property type="evidence" value="ECO:0007669"/>
    <property type="project" value="TreeGrafter"/>
</dbReference>
<evidence type="ECO:0000256" key="4">
    <source>
        <dbReference type="ARBA" id="ARBA00022801"/>
    </source>
</evidence>
<dbReference type="Gene3D" id="2.60.40.290">
    <property type="match status" value="1"/>
</dbReference>
<dbReference type="AlphaFoldDB" id="A0A9D4MGY9"/>
<organism evidence="9 10">
    <name type="scientific">Dreissena polymorpha</name>
    <name type="common">Zebra mussel</name>
    <name type="synonym">Mytilus polymorpha</name>
    <dbReference type="NCBI Taxonomy" id="45954"/>
    <lineage>
        <taxon>Eukaryota</taxon>
        <taxon>Metazoa</taxon>
        <taxon>Spiralia</taxon>
        <taxon>Lophotrochozoa</taxon>
        <taxon>Mollusca</taxon>
        <taxon>Bivalvia</taxon>
        <taxon>Autobranchia</taxon>
        <taxon>Heteroconchia</taxon>
        <taxon>Euheterodonta</taxon>
        <taxon>Imparidentia</taxon>
        <taxon>Neoheterodontei</taxon>
        <taxon>Myida</taxon>
        <taxon>Dreissenoidea</taxon>
        <taxon>Dreissenidae</taxon>
        <taxon>Dreissena</taxon>
    </lineage>
</organism>
<dbReference type="PANTHER" id="PTHR22600:SF57">
    <property type="entry name" value="BETA-N-ACETYLHEXOSAMINIDASE"/>
    <property type="match status" value="1"/>
</dbReference>
<evidence type="ECO:0000256" key="2">
    <source>
        <dbReference type="ARBA" id="ARBA00006285"/>
    </source>
</evidence>
<proteinExistence type="inferred from homology"/>
<dbReference type="InterPro" id="IPR012291">
    <property type="entry name" value="CBM2_carb-bd_dom_sf"/>
</dbReference>
<dbReference type="InterPro" id="IPR017853">
    <property type="entry name" value="GH"/>
</dbReference>
<dbReference type="EMBL" id="JAIWYP010000001">
    <property type="protein sequence ID" value="KAH3877145.1"/>
    <property type="molecule type" value="Genomic_DNA"/>
</dbReference>
<dbReference type="GO" id="GO:0005975">
    <property type="term" value="P:carbohydrate metabolic process"/>
    <property type="evidence" value="ECO:0007669"/>
    <property type="project" value="InterPro"/>
</dbReference>
<evidence type="ECO:0000313" key="10">
    <source>
        <dbReference type="Proteomes" id="UP000828390"/>
    </source>
</evidence>
<dbReference type="InterPro" id="IPR015883">
    <property type="entry name" value="Glyco_hydro_20_cat"/>
</dbReference>
<gene>
    <name evidence="9" type="ORF">DPMN_001001</name>
</gene>
<evidence type="ECO:0000256" key="7">
    <source>
        <dbReference type="SAM" id="SignalP"/>
    </source>
</evidence>
<dbReference type="Proteomes" id="UP000828390">
    <property type="component" value="Unassembled WGS sequence"/>
</dbReference>
<evidence type="ECO:0000256" key="1">
    <source>
        <dbReference type="ARBA" id="ARBA00001231"/>
    </source>
</evidence>
<evidence type="ECO:0000313" key="9">
    <source>
        <dbReference type="EMBL" id="KAH3877145.1"/>
    </source>
</evidence>
<dbReference type="Gene3D" id="3.20.20.80">
    <property type="entry name" value="Glycosidases"/>
    <property type="match status" value="2"/>
</dbReference>
<keyword evidence="10" id="KW-1185">Reference proteome</keyword>
<comment type="similarity">
    <text evidence="2">Belongs to the glycosyl hydrolase 20 family.</text>
</comment>
<dbReference type="Pfam" id="PF00728">
    <property type="entry name" value="Glyco_hydro_20"/>
    <property type="match status" value="1"/>
</dbReference>
<evidence type="ECO:0000256" key="5">
    <source>
        <dbReference type="ARBA" id="ARBA00030512"/>
    </source>
</evidence>
<dbReference type="SUPFAM" id="SSF49384">
    <property type="entry name" value="Carbohydrate-binding domain"/>
    <property type="match status" value="1"/>
</dbReference>
<dbReference type="PANTHER" id="PTHR22600">
    <property type="entry name" value="BETA-HEXOSAMINIDASE"/>
    <property type="match status" value="1"/>
</dbReference>
<dbReference type="SUPFAM" id="SSF51445">
    <property type="entry name" value="(Trans)glycosidases"/>
    <property type="match status" value="1"/>
</dbReference>
<dbReference type="SMART" id="SM01081">
    <property type="entry name" value="CHB_HEX"/>
    <property type="match status" value="1"/>
</dbReference>
<evidence type="ECO:0000256" key="3">
    <source>
        <dbReference type="ARBA" id="ARBA00012663"/>
    </source>
</evidence>
<dbReference type="InterPro" id="IPR029018">
    <property type="entry name" value="Hex-like_dom2"/>
</dbReference>
<dbReference type="InterPro" id="IPR004866">
    <property type="entry name" value="CHB/HEX_N_dom"/>
</dbReference>
<feature type="chain" id="PRO_5039704189" description="beta-N-acetylhexosaminidase" evidence="7">
    <location>
        <begin position="26"/>
        <end position="995"/>
    </location>
</feature>
<protein>
    <recommendedName>
        <fullName evidence="3">beta-N-acetylhexosaminidase</fullName>
        <ecNumber evidence="3">3.2.1.52</ecNumber>
    </recommendedName>
    <alternativeName>
        <fullName evidence="5">Beta-N-acetylhexosaminidase</fullName>
    </alternativeName>
    <alternativeName>
        <fullName evidence="6">N-acetyl-beta-glucosaminidase</fullName>
    </alternativeName>
</protein>
<keyword evidence="7" id="KW-0732">Signal</keyword>
<feature type="domain" description="Chitobiase/beta-hexosaminidases N-terminal" evidence="8">
    <location>
        <begin position="40"/>
        <end position="189"/>
    </location>
</feature>